<evidence type="ECO:0000313" key="2">
    <source>
        <dbReference type="Proteomes" id="UP000004935"/>
    </source>
</evidence>
<name>B0MBG1_ANACD</name>
<protein>
    <submittedName>
        <fullName evidence="1">Uncharacterized protein</fullName>
    </submittedName>
</protein>
<accession>B0MBG1</accession>
<reference evidence="1" key="2">
    <citation type="submission" date="2013-11" db="EMBL/GenBank/DDBJ databases">
        <title>Draft genome sequence of Anaerostipes caccae (DSM 14662).</title>
        <authorList>
            <person name="Sudarsanam P."/>
            <person name="Ley R."/>
            <person name="Guruge J."/>
            <person name="Turnbaugh P.J."/>
            <person name="Mahowald M."/>
            <person name="Liep D."/>
            <person name="Gordon J."/>
        </authorList>
    </citation>
    <scope>NUCLEOTIDE SEQUENCE</scope>
    <source>
        <strain evidence="1">DSM 14662</strain>
    </source>
</reference>
<keyword evidence="2" id="KW-1185">Reference proteome</keyword>
<proteinExistence type="predicted"/>
<reference evidence="1" key="1">
    <citation type="submission" date="2007-11" db="EMBL/GenBank/DDBJ databases">
        <authorList>
            <person name="Fulton L."/>
            <person name="Clifton S."/>
            <person name="Fulton B."/>
            <person name="Xu J."/>
            <person name="Minx P."/>
            <person name="Pepin K.H."/>
            <person name="Johnson M."/>
            <person name="Thiruvilangam P."/>
            <person name="Bhonagiri V."/>
            <person name="Nash W.E."/>
            <person name="Mardis E.R."/>
            <person name="Wilson R.K."/>
        </authorList>
    </citation>
    <scope>NUCLEOTIDE SEQUENCE [LARGE SCALE GENOMIC DNA]</scope>
    <source>
        <strain evidence="1">DSM 14662</strain>
    </source>
</reference>
<dbReference type="STRING" id="411490.ANACAC_00978"/>
<dbReference type="Proteomes" id="UP000004935">
    <property type="component" value="Unassembled WGS sequence"/>
</dbReference>
<dbReference type="AlphaFoldDB" id="B0MBG1"/>
<dbReference type="EMBL" id="ABAX03000010">
    <property type="protein sequence ID" value="EDR98395.1"/>
    <property type="molecule type" value="Genomic_DNA"/>
</dbReference>
<gene>
    <name evidence="1" type="ORF">ANACAC_00978</name>
</gene>
<comment type="caution">
    <text evidence="1">The sequence shown here is derived from an EMBL/GenBank/DDBJ whole genome shotgun (WGS) entry which is preliminary data.</text>
</comment>
<evidence type="ECO:0000313" key="1">
    <source>
        <dbReference type="EMBL" id="EDR98395.1"/>
    </source>
</evidence>
<organism evidence="1 2">
    <name type="scientific">Anaerostipes caccae (strain DSM 14662 / CCUG 47493 / JCM 13470 / NCIMB 13811 / L1-92)</name>
    <dbReference type="NCBI Taxonomy" id="411490"/>
    <lineage>
        <taxon>Bacteria</taxon>
        <taxon>Bacillati</taxon>
        <taxon>Bacillota</taxon>
        <taxon>Clostridia</taxon>
        <taxon>Lachnospirales</taxon>
        <taxon>Lachnospiraceae</taxon>
        <taxon>Anaerostipes</taxon>
    </lineage>
</organism>
<dbReference type="HOGENOM" id="CLU_3057870_0_0_9"/>
<sequence>MELIISSFSSVCGRSDMERFLFHRKGRKLFYEIKKEAMHGLPILNRYVLSLSF</sequence>